<feature type="binding site" evidence="6">
    <location>
        <position position="629"/>
    </location>
    <ligand>
        <name>ATP</name>
        <dbReference type="ChEBI" id="CHEBI:30616"/>
    </ligand>
</feature>
<sequence length="766" mass="88163">MTRYLDKQEKVEKEKDIIYPGHERFINREISWLDFNERILYEASDPMTPLLERLSFLSITQTNQDEFVSVRVAGLKEQVKNDDYSRDIAGMTAHEQLKALSKRMHNFVKGQYKTYNKHLIPSLEDENIFIQNFKNLATEQREFVYKFFKNKLYPILTPMAVDQGRPFPLLPNESQNIAVLLETEDYNEEDGGEQVQFATVQVPVGISRLLKLPNKQFAEERGLDARETHCYILLEDIIYHYIDELFSGYKILAKLNYRIIRNADMSIDEAETSDLLEEIQKKLYQRQWGEVIRLEIRSDFDISLRILAMLQDFMEIKQDDIYQIPGPLDLAFLGKLSRSPELDYKSHLHYPPYKPQKAAMLAGDDLSDIFSKIREKDVFLSLPYEKFDPVLEFVKQAARDPKVLAIKQTLYRVSSNSPIIHYLEEAVKNGKQVLVLLELKARFDEGNNIEWAKKLERAGAHVIYGLVGLKTHSKITMVVREEEDGIRRYVHLGTGNYNDSTAKIYTDTGLFTAADAYGSDATEFFNMISGYSEPNGFKKLLVAPRYLRSSFYDLIDREIINAKTGKTAWIIAKMNSLVDEGIIKKLHEANAAGVKIQLIVRGICCLKTGIPGVSDNIQVKSIVGKYLEHSRIYVFANADDPEYFMGSADWMDRNLDRRVEIIFPVEAEAVKDRVKEIIDLQLNDTERSFIMQADGSYEKFRSKDNPVDSQAVQQVLAIERSGESENDKLIEPLKVAENPDLDADLQEYSYSSFAEEFKSEIGEIDD</sequence>
<dbReference type="Gene3D" id="3.30.1840.10">
    <property type="entry name" value="Polyphosphate kinase middle domain"/>
    <property type="match status" value="1"/>
</dbReference>
<evidence type="ECO:0000256" key="5">
    <source>
        <dbReference type="ARBA" id="ARBA00022840"/>
    </source>
</evidence>
<dbReference type="NCBIfam" id="NF003921">
    <property type="entry name" value="PRK05443.2-2"/>
    <property type="match status" value="1"/>
</dbReference>
<dbReference type="HAMAP" id="MF_00347">
    <property type="entry name" value="Polyphosphate_kinase"/>
    <property type="match status" value="1"/>
</dbReference>
<dbReference type="PANTHER" id="PTHR30218">
    <property type="entry name" value="POLYPHOSPHATE KINASE"/>
    <property type="match status" value="1"/>
</dbReference>
<feature type="binding site" evidence="6">
    <location>
        <position position="601"/>
    </location>
    <ligand>
        <name>ATP</name>
        <dbReference type="ChEBI" id="CHEBI:30616"/>
    </ligand>
</feature>
<dbReference type="GO" id="GO:0008976">
    <property type="term" value="F:polyphosphate kinase activity"/>
    <property type="evidence" value="ECO:0007669"/>
    <property type="project" value="UniProtKB-UniRule"/>
</dbReference>
<keyword evidence="6" id="KW-0479">Metal-binding</keyword>
<evidence type="ECO:0000259" key="10">
    <source>
        <dbReference type="Pfam" id="PF13090"/>
    </source>
</evidence>
<dbReference type="InterPro" id="IPR024953">
    <property type="entry name" value="PP_kinase_middle"/>
</dbReference>
<dbReference type="InterPro" id="IPR036832">
    <property type="entry name" value="PPK_N_dom_sf"/>
</dbReference>
<evidence type="ECO:0000256" key="7">
    <source>
        <dbReference type="RuleBase" id="RU003800"/>
    </source>
</evidence>
<dbReference type="RefSeq" id="WP_106012350.1">
    <property type="nucleotide sequence ID" value="NZ_CP027226.1"/>
</dbReference>
<evidence type="ECO:0000256" key="6">
    <source>
        <dbReference type="HAMAP-Rule" id="MF_00347"/>
    </source>
</evidence>
<protein>
    <recommendedName>
        <fullName evidence="6 7">Polyphosphate kinase</fullName>
        <ecNumber evidence="6 7">2.7.4.1</ecNumber>
    </recommendedName>
    <alternativeName>
        <fullName evidence="6">ATP-polyphosphate phosphotransferase</fullName>
    </alternativeName>
    <alternativeName>
        <fullName evidence="6">Polyphosphoric acid kinase</fullName>
    </alternativeName>
</protein>
<dbReference type="PANTHER" id="PTHR30218:SF0">
    <property type="entry name" value="POLYPHOSPHATE KINASE"/>
    <property type="match status" value="1"/>
</dbReference>
<dbReference type="NCBIfam" id="TIGR03705">
    <property type="entry name" value="poly_P_kin"/>
    <property type="match status" value="1"/>
</dbReference>
<dbReference type="GO" id="GO:0046872">
    <property type="term" value="F:metal ion binding"/>
    <property type="evidence" value="ECO:0007669"/>
    <property type="project" value="UniProtKB-KW"/>
</dbReference>
<dbReference type="InterPro" id="IPR041108">
    <property type="entry name" value="PP_kinase_C_1"/>
</dbReference>
<keyword evidence="5 6" id="KW-0067">ATP-binding</keyword>
<feature type="active site" description="Phosphohistidine intermediate" evidence="6">
    <location>
        <position position="472"/>
    </location>
</feature>
<dbReference type="InterPro" id="IPR025200">
    <property type="entry name" value="PPK_C_dom2"/>
</dbReference>
<evidence type="ECO:0000259" key="8">
    <source>
        <dbReference type="Pfam" id="PF02503"/>
    </source>
</evidence>
<evidence type="ECO:0000256" key="2">
    <source>
        <dbReference type="ARBA" id="ARBA00022679"/>
    </source>
</evidence>
<dbReference type="KEGG" id="fsa:C5Q98_03615"/>
<comment type="function">
    <text evidence="6 7">Catalyzes the reversible transfer of the terminal phosphate of ATP to form a long-chain polyphosphate (polyP).</text>
</comment>
<proteinExistence type="inferred from homology"/>
<dbReference type="OrthoDB" id="9761456at2"/>
<dbReference type="NCBIfam" id="NF003917">
    <property type="entry name" value="PRK05443.1-1"/>
    <property type="match status" value="1"/>
</dbReference>
<keyword evidence="3 6" id="KW-0547">Nucleotide-binding</keyword>
<comment type="cofactor">
    <cofactor evidence="6">
        <name>Mg(2+)</name>
        <dbReference type="ChEBI" id="CHEBI:18420"/>
    </cofactor>
</comment>
<dbReference type="InterPro" id="IPR025198">
    <property type="entry name" value="PPK_N_dom"/>
</dbReference>
<dbReference type="Gene3D" id="1.20.58.310">
    <property type="entry name" value="Polyphosphate kinase N-terminal domain"/>
    <property type="match status" value="1"/>
</dbReference>
<dbReference type="EC" id="2.7.4.1" evidence="6 7"/>
<dbReference type="Pfam" id="PF02503">
    <property type="entry name" value="PP_kinase"/>
    <property type="match status" value="1"/>
</dbReference>
<comment type="catalytic activity">
    <reaction evidence="6 7">
        <text>[phosphate](n) + ATP = [phosphate](n+1) + ADP</text>
        <dbReference type="Rhea" id="RHEA:19573"/>
        <dbReference type="Rhea" id="RHEA-COMP:9859"/>
        <dbReference type="Rhea" id="RHEA-COMP:14280"/>
        <dbReference type="ChEBI" id="CHEBI:16838"/>
        <dbReference type="ChEBI" id="CHEBI:30616"/>
        <dbReference type="ChEBI" id="CHEBI:456216"/>
        <dbReference type="EC" id="2.7.4.1"/>
    </reaction>
</comment>
<dbReference type="Pfam" id="PF17941">
    <property type="entry name" value="PP_kinase_C_1"/>
    <property type="match status" value="1"/>
</dbReference>
<evidence type="ECO:0000313" key="13">
    <source>
        <dbReference type="Proteomes" id="UP000237947"/>
    </source>
</evidence>
<comment type="similarity">
    <text evidence="6 7">Belongs to the polyphosphate kinase 1 (PPK1) family.</text>
</comment>
<dbReference type="InterPro" id="IPR003414">
    <property type="entry name" value="PP_kinase"/>
</dbReference>
<dbReference type="SUPFAM" id="SSF143724">
    <property type="entry name" value="PHP14-like"/>
    <property type="match status" value="1"/>
</dbReference>
<dbReference type="Pfam" id="PF13090">
    <property type="entry name" value="PP_kinase_C"/>
    <property type="match status" value="1"/>
</dbReference>
<feature type="domain" description="Polyphosphate kinase C-terminal" evidence="11">
    <location>
        <begin position="368"/>
        <end position="533"/>
    </location>
</feature>
<dbReference type="Pfam" id="PF13089">
    <property type="entry name" value="PP_kinase_N"/>
    <property type="match status" value="1"/>
</dbReference>
<feature type="domain" description="Polyphosphate kinase middle" evidence="8">
    <location>
        <begin position="139"/>
        <end position="335"/>
    </location>
</feature>
<keyword evidence="4 6" id="KW-0418">Kinase</keyword>
<name>A0A2S0KMY2_9FIRM</name>
<evidence type="ECO:0000256" key="1">
    <source>
        <dbReference type="ARBA" id="ARBA00022553"/>
    </source>
</evidence>
<dbReference type="EMBL" id="CP027226">
    <property type="protein sequence ID" value="AVM42367.1"/>
    <property type="molecule type" value="Genomic_DNA"/>
</dbReference>
<gene>
    <name evidence="12" type="primary">ppk1</name>
    <name evidence="6" type="synonym">ppk</name>
    <name evidence="12" type="ORF">C5Q98_03615</name>
</gene>
<dbReference type="CDD" id="cd09165">
    <property type="entry name" value="PLDc_PaPPK1_C1_like"/>
    <property type="match status" value="1"/>
</dbReference>
<feature type="binding site" evidence="6">
    <location>
        <position position="442"/>
    </location>
    <ligand>
        <name>Mg(2+)</name>
        <dbReference type="ChEBI" id="CHEBI:18420"/>
    </ligand>
</feature>
<evidence type="ECO:0000256" key="4">
    <source>
        <dbReference type="ARBA" id="ARBA00022777"/>
    </source>
</evidence>
<feature type="binding site" evidence="6">
    <location>
        <position position="505"/>
    </location>
    <ligand>
        <name>ATP</name>
        <dbReference type="ChEBI" id="CHEBI:30616"/>
    </ligand>
</feature>
<evidence type="ECO:0000259" key="11">
    <source>
        <dbReference type="Pfam" id="PF17941"/>
    </source>
</evidence>
<feature type="domain" description="Polyphosphate kinase N-terminal" evidence="9">
    <location>
        <begin position="25"/>
        <end position="130"/>
    </location>
</feature>
<feature type="binding site" evidence="6">
    <location>
        <position position="412"/>
    </location>
    <ligand>
        <name>Mg(2+)</name>
        <dbReference type="ChEBI" id="CHEBI:18420"/>
    </ligand>
</feature>
<dbReference type="GO" id="GO:0006799">
    <property type="term" value="P:polyphosphate biosynthetic process"/>
    <property type="evidence" value="ECO:0007669"/>
    <property type="project" value="UniProtKB-UniRule"/>
</dbReference>
<dbReference type="SUPFAM" id="SSF140356">
    <property type="entry name" value="PPK N-terminal domain-like"/>
    <property type="match status" value="1"/>
</dbReference>
<dbReference type="SUPFAM" id="SSF56024">
    <property type="entry name" value="Phospholipase D/nuclease"/>
    <property type="match status" value="2"/>
</dbReference>
<comment type="PTM">
    <text evidence="6 7">An intermediate of this reaction is the autophosphorylated ppk in which a phosphate is covalently linked to a histidine residue through a N-P bond.</text>
</comment>
<evidence type="ECO:0000313" key="12">
    <source>
        <dbReference type="EMBL" id="AVM42367.1"/>
    </source>
</evidence>
<dbReference type="AlphaFoldDB" id="A0A2S0KMY2"/>
<reference evidence="13" key="1">
    <citation type="submission" date="2018-02" db="EMBL/GenBank/DDBJ databases">
        <authorList>
            <person name="Holder M.E."/>
            <person name="Ajami N.J."/>
            <person name="Petrosino J.F."/>
        </authorList>
    </citation>
    <scope>NUCLEOTIDE SEQUENCE [LARGE SCALE GENOMIC DNA]</scope>
    <source>
        <strain evidence="13">CCUG 47711</strain>
    </source>
</reference>
<keyword evidence="1 6" id="KW-0597">Phosphoprotein</keyword>
<keyword evidence="2 6" id="KW-0808">Transferase</keyword>
<dbReference type="Gene3D" id="3.30.870.10">
    <property type="entry name" value="Endonuclease Chain A"/>
    <property type="match status" value="2"/>
</dbReference>
<dbReference type="NCBIfam" id="NF003918">
    <property type="entry name" value="PRK05443.1-2"/>
    <property type="match status" value="1"/>
</dbReference>
<feature type="binding site" evidence="6">
    <location>
        <position position="63"/>
    </location>
    <ligand>
        <name>ATP</name>
        <dbReference type="ChEBI" id="CHEBI:30616"/>
    </ligand>
</feature>
<dbReference type="GO" id="GO:0005524">
    <property type="term" value="F:ATP binding"/>
    <property type="evidence" value="ECO:0007669"/>
    <property type="project" value="UniProtKB-KW"/>
</dbReference>
<feature type="domain" description="Polyphosphate kinase C-terminal" evidence="10">
    <location>
        <begin position="540"/>
        <end position="709"/>
    </location>
</feature>
<keyword evidence="13" id="KW-1185">Reference proteome</keyword>
<dbReference type="Proteomes" id="UP000237947">
    <property type="component" value="Chromosome"/>
</dbReference>
<dbReference type="PIRSF" id="PIRSF015589">
    <property type="entry name" value="PP_kinase"/>
    <property type="match status" value="1"/>
</dbReference>
<dbReference type="InterPro" id="IPR036830">
    <property type="entry name" value="PP_kinase_middle_dom_sf"/>
</dbReference>
<accession>A0A2S0KMY2</accession>
<organism evidence="12 13">
    <name type="scientific">Fastidiosipila sanguinis</name>
    <dbReference type="NCBI Taxonomy" id="236753"/>
    <lineage>
        <taxon>Bacteria</taxon>
        <taxon>Bacillati</taxon>
        <taxon>Bacillota</taxon>
        <taxon>Clostridia</taxon>
        <taxon>Eubacteriales</taxon>
        <taxon>Oscillospiraceae</taxon>
        <taxon>Fastidiosipila</taxon>
    </lineage>
</organism>
<evidence type="ECO:0000259" key="9">
    <source>
        <dbReference type="Pfam" id="PF13089"/>
    </source>
</evidence>
<keyword evidence="6" id="KW-0460">Magnesium</keyword>
<dbReference type="GO" id="GO:0009358">
    <property type="term" value="C:polyphosphate kinase complex"/>
    <property type="evidence" value="ECO:0007669"/>
    <property type="project" value="InterPro"/>
</dbReference>
<evidence type="ECO:0000256" key="3">
    <source>
        <dbReference type="ARBA" id="ARBA00022741"/>
    </source>
</evidence>
<dbReference type="CDD" id="cd09168">
    <property type="entry name" value="PLDc_PaPPK1_C2_like"/>
    <property type="match status" value="1"/>
</dbReference>